<name>A0A3S2VMJ5_9PROT</name>
<dbReference type="Gene3D" id="2.70.70.10">
    <property type="entry name" value="Glucose Permease (Domain IIA)"/>
    <property type="match status" value="1"/>
</dbReference>
<dbReference type="Pfam" id="PF01551">
    <property type="entry name" value="Peptidase_M23"/>
    <property type="match status" value="1"/>
</dbReference>
<dbReference type="Proteomes" id="UP000287447">
    <property type="component" value="Unassembled WGS sequence"/>
</dbReference>
<dbReference type="CDD" id="cd12797">
    <property type="entry name" value="M23_peptidase"/>
    <property type="match status" value="1"/>
</dbReference>
<proteinExistence type="predicted"/>
<reference evidence="4" key="1">
    <citation type="submission" date="2019-01" db="EMBL/GenBank/DDBJ databases">
        <title>Gri0909 isolated from a small marine red alga.</title>
        <authorList>
            <person name="Kim J."/>
            <person name="Jeong S.E."/>
            <person name="Jeon C.O."/>
        </authorList>
    </citation>
    <scope>NUCLEOTIDE SEQUENCE [LARGE SCALE GENOMIC DNA]</scope>
    <source>
        <strain evidence="4">Gri0909</strain>
    </source>
</reference>
<evidence type="ECO:0000259" key="2">
    <source>
        <dbReference type="Pfam" id="PF01551"/>
    </source>
</evidence>
<dbReference type="AlphaFoldDB" id="A0A3S2VMJ5"/>
<gene>
    <name evidence="3" type="ORF">EOI86_22275</name>
</gene>
<feature type="chain" id="PRO_5018561978" evidence="1">
    <location>
        <begin position="25"/>
        <end position="336"/>
    </location>
</feature>
<evidence type="ECO:0000313" key="4">
    <source>
        <dbReference type="Proteomes" id="UP000287447"/>
    </source>
</evidence>
<dbReference type="GO" id="GO:0004222">
    <property type="term" value="F:metalloendopeptidase activity"/>
    <property type="evidence" value="ECO:0007669"/>
    <property type="project" value="TreeGrafter"/>
</dbReference>
<dbReference type="InterPro" id="IPR011055">
    <property type="entry name" value="Dup_hybrid_motif"/>
</dbReference>
<dbReference type="PANTHER" id="PTHR21666:SF270">
    <property type="entry name" value="MUREIN HYDROLASE ACTIVATOR ENVC"/>
    <property type="match status" value="1"/>
</dbReference>
<dbReference type="SUPFAM" id="SSF51261">
    <property type="entry name" value="Duplicated hybrid motif"/>
    <property type="match status" value="1"/>
</dbReference>
<protein>
    <submittedName>
        <fullName evidence="3">M23 family metallopeptidase</fullName>
    </submittedName>
</protein>
<accession>A0A3S2VMJ5</accession>
<dbReference type="InterPro" id="IPR016047">
    <property type="entry name" value="M23ase_b-sheet_dom"/>
</dbReference>
<keyword evidence="4" id="KW-1185">Reference proteome</keyword>
<evidence type="ECO:0000313" key="3">
    <source>
        <dbReference type="EMBL" id="RVU33863.1"/>
    </source>
</evidence>
<comment type="caution">
    <text evidence="3">The sequence shown here is derived from an EMBL/GenBank/DDBJ whole genome shotgun (WGS) entry which is preliminary data.</text>
</comment>
<organism evidence="3 4">
    <name type="scientific">Hwanghaeella grinnelliae</name>
    <dbReference type="NCBI Taxonomy" id="2500179"/>
    <lineage>
        <taxon>Bacteria</taxon>
        <taxon>Pseudomonadati</taxon>
        <taxon>Pseudomonadota</taxon>
        <taxon>Alphaproteobacteria</taxon>
        <taxon>Rhodospirillales</taxon>
        <taxon>Rhodospirillaceae</taxon>
        <taxon>Hwanghaeella</taxon>
    </lineage>
</organism>
<sequence length="336" mass="35880">MRFNLSRLLAAFLLVAAVSSGARAQNLPPLEFPADCRIGGDCWILSFVDLDSSPTYQDHHCGPRTYEGHKGTDIALIDAFNAAKTVPIRAAAGGTITGVRDGVPDNKLGDDIPDQQGRECGNGVRIDHGGGWFTQYCHLKLGSIRVSSKQTVEAGDVLGLIGNSGLSETPHLHFQLSHGTDIVDPFNGHSASSPPDCGRGTSLWSEDALAMFGDYDPTFIRHAGFAVTVPTLKSVQKTPPQTELPGNRSALVLYAVIYGLPEGSSIQFTVTGPQGDVLITTSQTIPRNKARQFQYAGKKTPPGGWPPGDYTGVISVFLPPPFEGQMPSKRTVVTLK</sequence>
<feature type="signal peptide" evidence="1">
    <location>
        <begin position="1"/>
        <end position="24"/>
    </location>
</feature>
<dbReference type="EMBL" id="SADE01000004">
    <property type="protein sequence ID" value="RVU33863.1"/>
    <property type="molecule type" value="Genomic_DNA"/>
</dbReference>
<dbReference type="InterPro" id="IPR050570">
    <property type="entry name" value="Cell_wall_metabolism_enzyme"/>
</dbReference>
<keyword evidence="1" id="KW-0732">Signal</keyword>
<dbReference type="RefSeq" id="WP_127767893.1">
    <property type="nucleotide sequence ID" value="NZ_SADE01000004.1"/>
</dbReference>
<feature type="domain" description="M23ase beta-sheet core" evidence="2">
    <location>
        <begin position="69"/>
        <end position="185"/>
    </location>
</feature>
<dbReference type="PANTHER" id="PTHR21666">
    <property type="entry name" value="PEPTIDASE-RELATED"/>
    <property type="match status" value="1"/>
</dbReference>
<evidence type="ECO:0000256" key="1">
    <source>
        <dbReference type="SAM" id="SignalP"/>
    </source>
</evidence>
<dbReference type="OrthoDB" id="5489603at2"/>